<dbReference type="PRINTS" id="PR00991">
    <property type="entry name" value="6PFRUCTKNASE"/>
</dbReference>
<dbReference type="OrthoDB" id="267323at2759"/>
<name>A0A0N0NMZ8_9EURO</name>
<evidence type="ECO:0000256" key="7">
    <source>
        <dbReference type="PIRSR" id="PIRSR613078-2"/>
    </source>
</evidence>
<dbReference type="Pfam" id="PF01591">
    <property type="entry name" value="6PF2K"/>
    <property type="match status" value="1"/>
</dbReference>
<protein>
    <recommendedName>
        <fullName evidence="2">fructose-2,6-bisphosphate 2-phosphatase</fullName>
        <ecNumber evidence="2">3.1.3.46</ecNumber>
    </recommendedName>
</protein>
<dbReference type="InterPro" id="IPR003094">
    <property type="entry name" value="6Pfruct_kin"/>
</dbReference>
<reference evidence="9 10" key="1">
    <citation type="submission" date="2015-06" db="EMBL/GenBank/DDBJ databases">
        <title>Draft genome of the ant-associated black yeast Phialophora attae CBS 131958.</title>
        <authorList>
            <person name="Moreno L.F."/>
            <person name="Stielow B.J."/>
            <person name="de Hoog S."/>
            <person name="Vicente V.A."/>
            <person name="Weiss V.A."/>
            <person name="de Vries M."/>
            <person name="Cruz L.M."/>
            <person name="Souza E.M."/>
        </authorList>
    </citation>
    <scope>NUCLEOTIDE SEQUENCE [LARGE SCALE GENOMIC DNA]</scope>
    <source>
        <strain evidence="9 10">CBS 131958</strain>
    </source>
</reference>
<dbReference type="GO" id="GO:0006003">
    <property type="term" value="P:fructose 2,6-bisphosphate metabolic process"/>
    <property type="evidence" value="ECO:0007669"/>
    <property type="project" value="InterPro"/>
</dbReference>
<dbReference type="PIRSF" id="PIRSF000709">
    <property type="entry name" value="6PFK_2-Ptase"/>
    <property type="match status" value="1"/>
</dbReference>
<comment type="similarity">
    <text evidence="1">In the C-terminal section; belongs to the phosphoglycerate mutase family.</text>
</comment>
<dbReference type="VEuPathDB" id="FungiDB:AB675_10749"/>
<dbReference type="PANTHER" id="PTHR10606:SF44">
    <property type="entry name" value="6-PHOSPHOFRUCTO 2-KINASE_FRUCTOSE 2,6-BISPHOSPHATASE LONG FORM"/>
    <property type="match status" value="1"/>
</dbReference>
<evidence type="ECO:0000259" key="8">
    <source>
        <dbReference type="Pfam" id="PF01591"/>
    </source>
</evidence>
<dbReference type="InterPro" id="IPR013078">
    <property type="entry name" value="His_Pase_superF_clade-1"/>
</dbReference>
<keyword evidence="10" id="KW-1185">Reference proteome</keyword>
<sequence length="462" mass="52483">MSSESSLEVGVEIAAQNAKMILGPYSSQQEGLPNWIRYHGAVEPFEPGELFSKEQRQIVLVMVGLPARGKSLIAGKVVRFLKWQNVIAKIFNVGSYRRTDNPHPGANFFDTTNKDGERARKAAAEAAVADMLEWFKDSSNKVGILDATNSTKERRKWIYDKITAAGLLHIFIESICDDEDIIMHNILDVKTTSPDYVGQDPELAAKDFRERIKNYEKIANVGNHIEINRMMDYLQTRIVYYLTNLHIKPRSIWLSRHGESEYNLTKQIGGDADLTKNGQAYAKLLPELLIKSGLPTDEKIVVWTSTLKRTNQTAKHVVEELGYSKLEWKALDEIDGGICDHMTYAEIKKKYPEDFARRDEDKYNYRYPGGESYYDVVKRLEPIIMELERGGNVMIITHQAVLRCIWAYFNETGSDKSPWVKIPLHTLFKLTPRAYGNKVEEFASGVAGVSTHRLKGEVEEGA</sequence>
<accession>A0A0N0NMZ8</accession>
<dbReference type="RefSeq" id="XP_018000762.1">
    <property type="nucleotide sequence ID" value="XM_018139539.1"/>
</dbReference>
<dbReference type="EMBL" id="LFJN01000011">
    <property type="protein sequence ID" value="KPI40799.1"/>
    <property type="molecule type" value="Genomic_DNA"/>
</dbReference>
<dbReference type="GeneID" id="28731419"/>
<dbReference type="CDD" id="cd07067">
    <property type="entry name" value="HP_PGM_like"/>
    <property type="match status" value="1"/>
</dbReference>
<dbReference type="InterPro" id="IPR029033">
    <property type="entry name" value="His_PPase_superfam"/>
</dbReference>
<dbReference type="SUPFAM" id="SSF53254">
    <property type="entry name" value="Phosphoglycerate mutase-like"/>
    <property type="match status" value="1"/>
</dbReference>
<evidence type="ECO:0000313" key="9">
    <source>
        <dbReference type="EMBL" id="KPI40799.1"/>
    </source>
</evidence>
<dbReference type="PANTHER" id="PTHR10606">
    <property type="entry name" value="6-PHOSPHOFRUCTO-2-KINASE/FRUCTOSE-2,6-BISPHOSPHATASE"/>
    <property type="match status" value="1"/>
</dbReference>
<dbReference type="SMART" id="SM00855">
    <property type="entry name" value="PGAM"/>
    <property type="match status" value="1"/>
</dbReference>
<evidence type="ECO:0000313" key="10">
    <source>
        <dbReference type="Proteomes" id="UP000038010"/>
    </source>
</evidence>
<evidence type="ECO:0000256" key="4">
    <source>
        <dbReference type="ARBA" id="ARBA00022801"/>
    </source>
</evidence>
<dbReference type="GO" id="GO:0005829">
    <property type="term" value="C:cytosol"/>
    <property type="evidence" value="ECO:0007669"/>
    <property type="project" value="TreeGrafter"/>
</dbReference>
<dbReference type="Gene3D" id="3.40.50.1240">
    <property type="entry name" value="Phosphoglycerate mutase-like"/>
    <property type="match status" value="1"/>
</dbReference>
<evidence type="ECO:0000256" key="3">
    <source>
        <dbReference type="ARBA" id="ARBA00022741"/>
    </source>
</evidence>
<dbReference type="GO" id="GO:0003873">
    <property type="term" value="F:6-phosphofructo-2-kinase activity"/>
    <property type="evidence" value="ECO:0007669"/>
    <property type="project" value="InterPro"/>
</dbReference>
<evidence type="ECO:0000256" key="1">
    <source>
        <dbReference type="ARBA" id="ARBA00008408"/>
    </source>
</evidence>
<dbReference type="Proteomes" id="UP000038010">
    <property type="component" value="Unassembled WGS sequence"/>
</dbReference>
<feature type="active site" description="Proton donor/acceptor" evidence="6">
    <location>
        <position position="333"/>
    </location>
</feature>
<proteinExistence type="inferred from homology"/>
<dbReference type="PROSITE" id="PS00175">
    <property type="entry name" value="PG_MUTASE"/>
    <property type="match status" value="1"/>
</dbReference>
<evidence type="ECO:0000256" key="2">
    <source>
        <dbReference type="ARBA" id="ARBA00013067"/>
    </source>
</evidence>
<dbReference type="GO" id="GO:0005524">
    <property type="term" value="F:ATP binding"/>
    <property type="evidence" value="ECO:0007669"/>
    <property type="project" value="UniProtKB-KW"/>
</dbReference>
<feature type="domain" description="6-phosphofructo-2-kinase" evidence="8">
    <location>
        <begin position="54"/>
        <end position="217"/>
    </location>
</feature>
<keyword evidence="5" id="KW-0067">ATP-binding</keyword>
<evidence type="ECO:0000256" key="5">
    <source>
        <dbReference type="ARBA" id="ARBA00022840"/>
    </source>
</evidence>
<organism evidence="9 10">
    <name type="scientific">Cyphellophora attinorum</name>
    <dbReference type="NCBI Taxonomy" id="1664694"/>
    <lineage>
        <taxon>Eukaryota</taxon>
        <taxon>Fungi</taxon>
        <taxon>Dikarya</taxon>
        <taxon>Ascomycota</taxon>
        <taxon>Pezizomycotina</taxon>
        <taxon>Eurotiomycetes</taxon>
        <taxon>Chaetothyriomycetidae</taxon>
        <taxon>Chaetothyriales</taxon>
        <taxon>Cyphellophoraceae</taxon>
        <taxon>Cyphellophora</taxon>
    </lineage>
</organism>
<dbReference type="FunFam" id="3.40.50.300:FF:000644">
    <property type="entry name" value="GpmB, Fructose-2,6-bisphosphatase"/>
    <property type="match status" value="1"/>
</dbReference>
<dbReference type="AlphaFoldDB" id="A0A0N0NMZ8"/>
<comment type="caution">
    <text evidence="9">The sequence shown here is derived from an EMBL/GenBank/DDBJ whole genome shotgun (WGS) entry which is preliminary data.</text>
</comment>
<feature type="binding site" evidence="7">
    <location>
        <position position="309"/>
    </location>
    <ligand>
        <name>substrate</name>
    </ligand>
</feature>
<dbReference type="InterPro" id="IPR027417">
    <property type="entry name" value="P-loop_NTPase"/>
</dbReference>
<feature type="binding site" evidence="7">
    <location>
        <begin position="256"/>
        <end position="263"/>
    </location>
    <ligand>
        <name>substrate</name>
    </ligand>
</feature>
<dbReference type="SUPFAM" id="SSF52540">
    <property type="entry name" value="P-loop containing nucleoside triphosphate hydrolases"/>
    <property type="match status" value="1"/>
</dbReference>
<dbReference type="Gene3D" id="3.40.50.300">
    <property type="entry name" value="P-loop containing nucleotide triphosphate hydrolases"/>
    <property type="match status" value="1"/>
</dbReference>
<keyword evidence="4" id="KW-0378">Hydrolase</keyword>
<dbReference type="InterPro" id="IPR013079">
    <property type="entry name" value="6Phosfructo_kin"/>
</dbReference>
<dbReference type="Pfam" id="PF00300">
    <property type="entry name" value="His_Phos_1"/>
    <property type="match status" value="1"/>
</dbReference>
<dbReference type="GO" id="GO:0004331">
    <property type="term" value="F:fructose-2,6-bisphosphate 2-phosphatase activity"/>
    <property type="evidence" value="ECO:0007669"/>
    <property type="project" value="UniProtKB-EC"/>
</dbReference>
<dbReference type="STRING" id="1664694.A0A0N0NMZ8"/>
<gene>
    <name evidence="9" type="ORF">AB675_10749</name>
</gene>
<dbReference type="GO" id="GO:0006000">
    <property type="term" value="P:fructose metabolic process"/>
    <property type="evidence" value="ECO:0007669"/>
    <property type="project" value="InterPro"/>
</dbReference>
<keyword evidence="3" id="KW-0547">Nucleotide-binding</keyword>
<dbReference type="InterPro" id="IPR001345">
    <property type="entry name" value="PG/BPGM_mutase_AS"/>
</dbReference>
<dbReference type="EC" id="3.1.3.46" evidence="2"/>
<feature type="active site" description="Tele-phosphohistidine intermediate" evidence="6">
    <location>
        <position position="257"/>
    </location>
</feature>
<dbReference type="FunFam" id="3.40.50.1240:FF:000005">
    <property type="entry name" value="GpmB, Fructose-2,6-bisphosphatase"/>
    <property type="match status" value="1"/>
</dbReference>
<evidence type="ECO:0000256" key="6">
    <source>
        <dbReference type="PIRSR" id="PIRSR613078-1"/>
    </source>
</evidence>